<proteinExistence type="predicted"/>
<dbReference type="AlphaFoldDB" id="A0A512TD50"/>
<evidence type="ECO:0000313" key="2">
    <source>
        <dbReference type="Proteomes" id="UP000321089"/>
    </source>
</evidence>
<dbReference type="GeneID" id="92945164"/>
<sequence>MNQKQMEMMKKIIEEKKQKGNSTNKNAEKPKKVIGRMLLHSGRTTL</sequence>
<dbReference type="RefSeq" id="WP_002581077.1">
    <property type="nucleotide sequence ID" value="NZ_AP019716.1"/>
</dbReference>
<organism evidence="1 2">
    <name type="scientific">Clostridium butyricum</name>
    <dbReference type="NCBI Taxonomy" id="1492"/>
    <lineage>
        <taxon>Bacteria</taxon>
        <taxon>Bacillati</taxon>
        <taxon>Bacillota</taxon>
        <taxon>Clostridia</taxon>
        <taxon>Eubacteriales</taxon>
        <taxon>Clostridiaceae</taxon>
        <taxon>Clostridium</taxon>
    </lineage>
</organism>
<accession>A0A512TD50</accession>
<dbReference type="Proteomes" id="UP000321089">
    <property type="component" value="Unassembled WGS sequence"/>
</dbReference>
<comment type="caution">
    <text evidence="1">The sequence shown here is derived from an EMBL/GenBank/DDBJ whole genome shotgun (WGS) entry which is preliminary data.</text>
</comment>
<name>A0A512TD50_CLOBU</name>
<dbReference type="EMBL" id="BKBC01000003">
    <property type="protein sequence ID" value="GEQ19874.1"/>
    <property type="molecule type" value="Genomic_DNA"/>
</dbReference>
<protein>
    <submittedName>
        <fullName evidence="1">Uncharacterized protein</fullName>
    </submittedName>
</protein>
<gene>
    <name evidence="1" type="ORF">CBU02nite_03800</name>
</gene>
<evidence type="ECO:0000313" key="1">
    <source>
        <dbReference type="EMBL" id="GEQ19874.1"/>
    </source>
</evidence>
<reference evidence="1 2" key="1">
    <citation type="submission" date="2019-07" db="EMBL/GenBank/DDBJ databases">
        <title>Whole genome shotgun sequence of Clostridium butyricum NBRC 3858.</title>
        <authorList>
            <person name="Hosoyama A."/>
            <person name="Uohara A."/>
            <person name="Ohji S."/>
            <person name="Ichikawa N."/>
        </authorList>
    </citation>
    <scope>NUCLEOTIDE SEQUENCE [LARGE SCALE GENOMIC DNA]</scope>
    <source>
        <strain evidence="1 2">NBRC 3858</strain>
    </source>
</reference>